<reference evidence="1 2" key="1">
    <citation type="journal article" date="2023" name="Nucleic Acids Res.">
        <title>The hologenome of Daphnia magna reveals possible DNA methylation and microbiome-mediated evolution of the host genome.</title>
        <authorList>
            <person name="Chaturvedi A."/>
            <person name="Li X."/>
            <person name="Dhandapani V."/>
            <person name="Marshall H."/>
            <person name="Kissane S."/>
            <person name="Cuenca-Cambronero M."/>
            <person name="Asole G."/>
            <person name="Calvet F."/>
            <person name="Ruiz-Romero M."/>
            <person name="Marangio P."/>
            <person name="Guigo R."/>
            <person name="Rago D."/>
            <person name="Mirbahai L."/>
            <person name="Eastwood N."/>
            <person name="Colbourne J.K."/>
            <person name="Zhou J."/>
            <person name="Mallon E."/>
            <person name="Orsini L."/>
        </authorList>
    </citation>
    <scope>NUCLEOTIDE SEQUENCE [LARGE SCALE GENOMIC DNA]</scope>
    <source>
        <strain evidence="1">LRV0_1</strain>
    </source>
</reference>
<keyword evidence="2" id="KW-1185">Reference proteome</keyword>
<sequence length="148" mass="16424">MLDGGVEGDLIVTICGVETGEEATFTVDFSRVGACGRHIAEVYHLHCGSLPMVPPTPKIIQLTLYFSAVAKRNRQRTVYIKGDGIVAKLDHHVRTDYLPQTVVSVEYCLEFRYESRFDNGNLLLTGLQWNINVTEKGTTGWGHSVVRG</sequence>
<accession>A0ABR0A838</accession>
<organism evidence="1 2">
    <name type="scientific">Daphnia magna</name>
    <dbReference type="NCBI Taxonomy" id="35525"/>
    <lineage>
        <taxon>Eukaryota</taxon>
        <taxon>Metazoa</taxon>
        <taxon>Ecdysozoa</taxon>
        <taxon>Arthropoda</taxon>
        <taxon>Crustacea</taxon>
        <taxon>Branchiopoda</taxon>
        <taxon>Diplostraca</taxon>
        <taxon>Cladocera</taxon>
        <taxon>Anomopoda</taxon>
        <taxon>Daphniidae</taxon>
        <taxon>Daphnia</taxon>
    </lineage>
</organism>
<evidence type="ECO:0000313" key="2">
    <source>
        <dbReference type="Proteomes" id="UP001234178"/>
    </source>
</evidence>
<name>A0ABR0A838_9CRUS</name>
<comment type="caution">
    <text evidence="1">The sequence shown here is derived from an EMBL/GenBank/DDBJ whole genome shotgun (WGS) entry which is preliminary data.</text>
</comment>
<dbReference type="Proteomes" id="UP001234178">
    <property type="component" value="Unassembled WGS sequence"/>
</dbReference>
<evidence type="ECO:0000313" key="1">
    <source>
        <dbReference type="EMBL" id="KAK4021305.1"/>
    </source>
</evidence>
<dbReference type="EMBL" id="JAOYFB010000036">
    <property type="protein sequence ID" value="KAK4021305.1"/>
    <property type="molecule type" value="Genomic_DNA"/>
</dbReference>
<proteinExistence type="predicted"/>
<gene>
    <name evidence="1" type="ORF">OUZ56_003224</name>
</gene>
<protein>
    <submittedName>
        <fullName evidence="1">Uncharacterized protein</fullName>
    </submittedName>
</protein>